<dbReference type="EMBL" id="ARXX01000025">
    <property type="protein sequence ID" value="MBF5056589.1"/>
    <property type="molecule type" value="Genomic_DNA"/>
</dbReference>
<comment type="caution">
    <text evidence="1">The sequence shown here is derived from an EMBL/GenBank/DDBJ whole genome shotgun (WGS) entry which is preliminary data.</text>
</comment>
<keyword evidence="2" id="KW-1185">Reference proteome</keyword>
<protein>
    <recommendedName>
        <fullName evidence="3">MarR family transcriptional regulator</fullName>
    </recommendedName>
</protein>
<accession>A0ABS0ARM6</accession>
<evidence type="ECO:0008006" key="3">
    <source>
        <dbReference type="Google" id="ProtNLM"/>
    </source>
</evidence>
<proteinExistence type="predicted"/>
<dbReference type="Proteomes" id="UP000662703">
    <property type="component" value="Unassembled WGS sequence"/>
</dbReference>
<evidence type="ECO:0000313" key="2">
    <source>
        <dbReference type="Proteomes" id="UP000662703"/>
    </source>
</evidence>
<sequence>MLAEHRDFLNLSTSAKVALLALINQYKGKNNGDLSAAHRLLKPWGIKSSTTAQKAIKELLDANMILRTREGRFLNPGGRCALYALTWKPIDECGGKLDVASTITPPRKLSLERSK</sequence>
<organism evidence="1 2">
    <name type="scientific">Alloalcanivorax profundimaris</name>
    <dbReference type="NCBI Taxonomy" id="2735259"/>
    <lineage>
        <taxon>Bacteria</taxon>
        <taxon>Pseudomonadati</taxon>
        <taxon>Pseudomonadota</taxon>
        <taxon>Gammaproteobacteria</taxon>
        <taxon>Oceanospirillales</taxon>
        <taxon>Alcanivoracaceae</taxon>
        <taxon>Alloalcanivorax</taxon>
    </lineage>
</organism>
<gene>
    <name evidence="1" type="ORF">Y5W_01883</name>
</gene>
<evidence type="ECO:0000313" key="1">
    <source>
        <dbReference type="EMBL" id="MBF5056589.1"/>
    </source>
</evidence>
<reference evidence="1 2" key="1">
    <citation type="submission" date="2012-09" db="EMBL/GenBank/DDBJ databases">
        <title>Genome Sequence of alkane-degrading Bacterium Alcanivorax sp. 521-1.</title>
        <authorList>
            <person name="Lai Q."/>
            <person name="Shao Z."/>
        </authorList>
    </citation>
    <scope>NUCLEOTIDE SEQUENCE [LARGE SCALE GENOMIC DNA]</scope>
    <source>
        <strain evidence="1 2">521-1</strain>
    </source>
</reference>
<name>A0ABS0ARM6_9GAMM</name>